<feature type="transmembrane region" description="Helical" evidence="1">
    <location>
        <begin position="397"/>
        <end position="421"/>
    </location>
</feature>
<dbReference type="SUPFAM" id="SSF52540">
    <property type="entry name" value="P-loop containing nucleoside triphosphate hydrolases"/>
    <property type="match status" value="1"/>
</dbReference>
<reference evidence="3 4" key="1">
    <citation type="submission" date="2021-03" db="EMBL/GenBank/DDBJ databases">
        <title>Sequencing the genomes of 1000 actinobacteria strains.</title>
        <authorList>
            <person name="Klenk H.-P."/>
        </authorList>
    </citation>
    <scope>NUCLEOTIDE SEQUENCE [LARGE SCALE GENOMIC DNA]</scope>
    <source>
        <strain evidence="3 4">DSM 46670</strain>
    </source>
</reference>
<organism evidence="3 4">
    <name type="scientific">Kibdelosporangium banguiense</name>
    <dbReference type="NCBI Taxonomy" id="1365924"/>
    <lineage>
        <taxon>Bacteria</taxon>
        <taxon>Bacillati</taxon>
        <taxon>Actinomycetota</taxon>
        <taxon>Actinomycetes</taxon>
        <taxon>Pseudonocardiales</taxon>
        <taxon>Pseudonocardiaceae</taxon>
        <taxon>Kibdelosporangium</taxon>
    </lineage>
</organism>
<evidence type="ECO:0000256" key="1">
    <source>
        <dbReference type="SAM" id="Phobius"/>
    </source>
</evidence>
<dbReference type="PROSITE" id="PS50837">
    <property type="entry name" value="NACHT"/>
    <property type="match status" value="1"/>
</dbReference>
<keyword evidence="4" id="KW-1185">Reference proteome</keyword>
<evidence type="ECO:0000259" key="2">
    <source>
        <dbReference type="PROSITE" id="PS50837"/>
    </source>
</evidence>
<evidence type="ECO:0000313" key="4">
    <source>
        <dbReference type="Proteomes" id="UP001519332"/>
    </source>
</evidence>
<dbReference type="EMBL" id="JAGINW010000001">
    <property type="protein sequence ID" value="MBP2326586.1"/>
    <property type="molecule type" value="Genomic_DNA"/>
</dbReference>
<dbReference type="InterPro" id="IPR027417">
    <property type="entry name" value="P-loop_NTPase"/>
</dbReference>
<sequence length="637" mass="68996">MSGNLLVLIAVGLLIVVVVLARTRPLRALEPSVEELCDELASSVRTQWRHEETTRRVHDPVPMPVTWRTESPESPVQDHWINVAGDGRVAPMELDGGIDHVHEIFERIPSRRMVVLGRSGAGKSVLATRLTLALLDRRTSGQRVPVLLSAATWDPRRHGLHEWIAHRLAADYPALRKRHGANGTVADHLVKNGHVLPVLDGLDEITPGLRTRAIRRCNAELHLGDPIVLTCRTEEYRALVSTDDVLTGAAVVELQPLGIEALAQYLPRTTRRVREAQGKASLWEPVIMALVGAKGSALREVLATPLMASLARLTYSETRAEPLDLLDQQRFPSADRLADHLLDELIPSMYPDLDDDSGGTHDGDVRRWATTLATVLSRRNARELAWWQLHHAMPKGISALVAAALGICTGLTVALIAGVQAALPSGIVVALFALLITLPQHTEPAVVRLRLRGSLRTLRLRFAMRPRAGNPLRSAGLIGWVVGGGAVVVALGVATGPVGLVCAIAGISFAVLLDIWFDVPSDISRAPDPWTVLREDRTSALSRGLARGVVVAVAAAPAIGVVSAFALLATVVAGSFAHTAWGKFLVARSYFAVTGQLPWRLAAFLVESHERGILRQVGPVYEFRHARLQTRLLATAG</sequence>
<dbReference type="RefSeq" id="WP_209643635.1">
    <property type="nucleotide sequence ID" value="NZ_JAGINW010000001.1"/>
</dbReference>
<gene>
    <name evidence="3" type="ORF">JOF56_006971</name>
</gene>
<feature type="domain" description="NACHT" evidence="2">
    <location>
        <begin position="111"/>
        <end position="205"/>
    </location>
</feature>
<feature type="transmembrane region" description="Helical" evidence="1">
    <location>
        <begin position="472"/>
        <end position="492"/>
    </location>
</feature>
<feature type="transmembrane region" description="Helical" evidence="1">
    <location>
        <begin position="498"/>
        <end position="517"/>
    </location>
</feature>
<keyword evidence="1" id="KW-1133">Transmembrane helix</keyword>
<feature type="transmembrane region" description="Helical" evidence="1">
    <location>
        <begin position="427"/>
        <end position="451"/>
    </location>
</feature>
<dbReference type="InterPro" id="IPR007111">
    <property type="entry name" value="NACHT_NTPase"/>
</dbReference>
<comment type="caution">
    <text evidence="3">The sequence shown here is derived from an EMBL/GenBank/DDBJ whole genome shotgun (WGS) entry which is preliminary data.</text>
</comment>
<dbReference type="Pfam" id="PF05729">
    <property type="entry name" value="NACHT"/>
    <property type="match status" value="1"/>
</dbReference>
<evidence type="ECO:0000313" key="3">
    <source>
        <dbReference type="EMBL" id="MBP2326586.1"/>
    </source>
</evidence>
<dbReference type="Gene3D" id="3.40.50.300">
    <property type="entry name" value="P-loop containing nucleotide triphosphate hydrolases"/>
    <property type="match status" value="1"/>
</dbReference>
<feature type="transmembrane region" description="Helical" evidence="1">
    <location>
        <begin position="6"/>
        <end position="23"/>
    </location>
</feature>
<accession>A0ABS4TQ93</accession>
<feature type="transmembrane region" description="Helical" evidence="1">
    <location>
        <begin position="549"/>
        <end position="577"/>
    </location>
</feature>
<proteinExistence type="predicted"/>
<keyword evidence="1" id="KW-0472">Membrane</keyword>
<name>A0ABS4TQ93_9PSEU</name>
<keyword evidence="1" id="KW-0812">Transmembrane</keyword>
<protein>
    <recommendedName>
        <fullName evidence="2">NACHT domain-containing protein</fullName>
    </recommendedName>
</protein>
<dbReference type="Proteomes" id="UP001519332">
    <property type="component" value="Unassembled WGS sequence"/>
</dbReference>